<dbReference type="EMBL" id="MFTJ01000021">
    <property type="protein sequence ID" value="OGI65748.1"/>
    <property type="molecule type" value="Genomic_DNA"/>
</dbReference>
<dbReference type="InterPro" id="IPR007497">
    <property type="entry name" value="SIMPL/DUF541"/>
</dbReference>
<evidence type="ECO:0008006" key="4">
    <source>
        <dbReference type="Google" id="ProtNLM"/>
    </source>
</evidence>
<feature type="transmembrane region" description="Helical" evidence="1">
    <location>
        <begin position="12"/>
        <end position="32"/>
    </location>
</feature>
<comment type="caution">
    <text evidence="2">The sequence shown here is derived from an EMBL/GenBank/DDBJ whole genome shotgun (WGS) entry which is preliminary data.</text>
</comment>
<dbReference type="Pfam" id="PF04402">
    <property type="entry name" value="SIMPL"/>
    <property type="match status" value="1"/>
</dbReference>
<protein>
    <recommendedName>
        <fullName evidence="4">SIMPL domain-containing protein</fullName>
    </recommendedName>
</protein>
<dbReference type="Proteomes" id="UP000178700">
    <property type="component" value="Unassembled WGS sequence"/>
</dbReference>
<dbReference type="AlphaFoldDB" id="A0A1F6V7X5"/>
<keyword evidence="1" id="KW-1133">Transmembrane helix</keyword>
<sequence>MEIPAQYIKNLYKTLLVFLVVLSLFFAVKFLAELKSYGRMGNSETNTITLSGHGEVTAVPDIANVYFTIRKTAKTGKEAQTSVAVIEKKALDFLETKGVDEKDIKTENASVYPKYDYVRKLCPQTEIGGVVSPAYDCGGKQVLSGYEASESITVKIRNTDDAGTIMQGLGTTGVSNLSGPNFSIDDEDALKAEARKKAIDNAKEKAKVLAEDLGVSLGRIADFSEEGNYYPIMYGKTAMMDSAVSSVLAPAELPKGENTISSDITITYEIK</sequence>
<organism evidence="2 3">
    <name type="scientific">Candidatus Nomurabacteria bacterium RIFCSPHIGHO2_01_FULL_39_10</name>
    <dbReference type="NCBI Taxonomy" id="1801733"/>
    <lineage>
        <taxon>Bacteria</taxon>
        <taxon>Candidatus Nomuraibacteriota</taxon>
    </lineage>
</organism>
<keyword evidence="1" id="KW-0472">Membrane</keyword>
<dbReference type="PANTHER" id="PTHR34387">
    <property type="entry name" value="SLR1258 PROTEIN"/>
    <property type="match status" value="1"/>
</dbReference>
<gene>
    <name evidence="2" type="ORF">A2642_05150</name>
</gene>
<proteinExistence type="predicted"/>
<evidence type="ECO:0000256" key="1">
    <source>
        <dbReference type="SAM" id="Phobius"/>
    </source>
</evidence>
<dbReference type="InterPro" id="IPR052022">
    <property type="entry name" value="26kDa_periplasmic_antigen"/>
</dbReference>
<dbReference type="Gene3D" id="3.30.110.170">
    <property type="entry name" value="Protein of unknown function (DUF541), domain 1"/>
    <property type="match status" value="1"/>
</dbReference>
<dbReference type="Gene3D" id="3.30.70.2970">
    <property type="entry name" value="Protein of unknown function (DUF541), domain 2"/>
    <property type="match status" value="1"/>
</dbReference>
<keyword evidence="1" id="KW-0812">Transmembrane</keyword>
<evidence type="ECO:0000313" key="3">
    <source>
        <dbReference type="Proteomes" id="UP000178700"/>
    </source>
</evidence>
<name>A0A1F6V7X5_9BACT</name>
<dbReference type="PANTHER" id="PTHR34387:SF1">
    <property type="entry name" value="PERIPLASMIC IMMUNOGENIC PROTEIN"/>
    <property type="match status" value="1"/>
</dbReference>
<accession>A0A1F6V7X5</accession>
<evidence type="ECO:0000313" key="2">
    <source>
        <dbReference type="EMBL" id="OGI65748.1"/>
    </source>
</evidence>
<dbReference type="GO" id="GO:0006974">
    <property type="term" value="P:DNA damage response"/>
    <property type="evidence" value="ECO:0007669"/>
    <property type="project" value="TreeGrafter"/>
</dbReference>
<reference evidence="2 3" key="1">
    <citation type="journal article" date="2016" name="Nat. Commun.">
        <title>Thousands of microbial genomes shed light on interconnected biogeochemical processes in an aquifer system.</title>
        <authorList>
            <person name="Anantharaman K."/>
            <person name="Brown C.T."/>
            <person name="Hug L.A."/>
            <person name="Sharon I."/>
            <person name="Castelle C.J."/>
            <person name="Probst A.J."/>
            <person name="Thomas B.C."/>
            <person name="Singh A."/>
            <person name="Wilkins M.J."/>
            <person name="Karaoz U."/>
            <person name="Brodie E.L."/>
            <person name="Williams K.H."/>
            <person name="Hubbard S.S."/>
            <person name="Banfield J.F."/>
        </authorList>
    </citation>
    <scope>NUCLEOTIDE SEQUENCE [LARGE SCALE GENOMIC DNA]</scope>
</reference>